<proteinExistence type="predicted"/>
<dbReference type="Gene3D" id="1.10.238.10">
    <property type="entry name" value="EF-hand"/>
    <property type="match status" value="2"/>
</dbReference>
<accession>A0A6A2Z1J6</accession>
<dbReference type="GO" id="GO:0005509">
    <property type="term" value="F:calcium ion binding"/>
    <property type="evidence" value="ECO:0007669"/>
    <property type="project" value="InterPro"/>
</dbReference>
<dbReference type="GO" id="GO:0043226">
    <property type="term" value="C:organelle"/>
    <property type="evidence" value="ECO:0007669"/>
    <property type="project" value="UniProtKB-ARBA"/>
</dbReference>
<feature type="domain" description="EF-hand" evidence="3">
    <location>
        <begin position="13"/>
        <end position="48"/>
    </location>
</feature>
<evidence type="ECO:0000313" key="4">
    <source>
        <dbReference type="EMBL" id="KAE8685774.1"/>
    </source>
</evidence>
<dbReference type="InterPro" id="IPR050145">
    <property type="entry name" value="Centrin_CML-like"/>
</dbReference>
<name>A0A6A2Z1J6_HIBSY</name>
<dbReference type="EMBL" id="VEPZ02001228">
    <property type="protein sequence ID" value="KAE8685774.1"/>
    <property type="molecule type" value="Genomic_DNA"/>
</dbReference>
<keyword evidence="1" id="KW-0677">Repeat</keyword>
<gene>
    <name evidence="4" type="ORF">F3Y22_tig00111092pilonHSYRG00023</name>
</gene>
<dbReference type="AlphaFoldDB" id="A0A6A2Z1J6"/>
<dbReference type="PANTHER" id="PTHR23050">
    <property type="entry name" value="CALCIUM BINDING PROTEIN"/>
    <property type="match status" value="1"/>
</dbReference>
<dbReference type="SMART" id="SM00054">
    <property type="entry name" value="EFh"/>
    <property type="match status" value="3"/>
</dbReference>
<dbReference type="InterPro" id="IPR002048">
    <property type="entry name" value="EF_hand_dom"/>
</dbReference>
<dbReference type="PROSITE" id="PS50222">
    <property type="entry name" value="EF_HAND_2"/>
    <property type="match status" value="3"/>
</dbReference>
<dbReference type="Pfam" id="PF13499">
    <property type="entry name" value="EF-hand_7"/>
    <property type="match status" value="2"/>
</dbReference>
<dbReference type="Proteomes" id="UP000436088">
    <property type="component" value="Unassembled WGS sequence"/>
</dbReference>
<evidence type="ECO:0000313" key="5">
    <source>
        <dbReference type="Proteomes" id="UP000436088"/>
    </source>
</evidence>
<evidence type="ECO:0000256" key="2">
    <source>
        <dbReference type="ARBA" id="ARBA00022837"/>
    </source>
</evidence>
<sequence>MTTSDKNIIRSEKTGPAFRSAFEVLDGDGDGKISGEDLKGFFEAAFSFPNAAFHDVDDEMIGAMISLADSNSDGFVEYDEFERVSGLLEPKQTAAGFEVMGDAFKVMDKDGDGRLSYEDLKDYMEWADLSVEDEDIKAMIRFGGDENDGVSFDGLLKILGVDFGAYN</sequence>
<feature type="domain" description="EF-hand" evidence="3">
    <location>
        <begin position="95"/>
        <end position="130"/>
    </location>
</feature>
<dbReference type="SUPFAM" id="SSF47473">
    <property type="entry name" value="EF-hand"/>
    <property type="match status" value="1"/>
</dbReference>
<dbReference type="FunFam" id="1.10.238.10:FF:000178">
    <property type="entry name" value="Calmodulin-2 A"/>
    <property type="match status" value="1"/>
</dbReference>
<dbReference type="InterPro" id="IPR018247">
    <property type="entry name" value="EF_Hand_1_Ca_BS"/>
</dbReference>
<dbReference type="InterPro" id="IPR011992">
    <property type="entry name" value="EF-hand-dom_pair"/>
</dbReference>
<organism evidence="4 5">
    <name type="scientific">Hibiscus syriacus</name>
    <name type="common">Rose of Sharon</name>
    <dbReference type="NCBI Taxonomy" id="106335"/>
    <lineage>
        <taxon>Eukaryota</taxon>
        <taxon>Viridiplantae</taxon>
        <taxon>Streptophyta</taxon>
        <taxon>Embryophyta</taxon>
        <taxon>Tracheophyta</taxon>
        <taxon>Spermatophyta</taxon>
        <taxon>Magnoliopsida</taxon>
        <taxon>eudicotyledons</taxon>
        <taxon>Gunneridae</taxon>
        <taxon>Pentapetalae</taxon>
        <taxon>rosids</taxon>
        <taxon>malvids</taxon>
        <taxon>Malvales</taxon>
        <taxon>Malvaceae</taxon>
        <taxon>Malvoideae</taxon>
        <taxon>Hibiscus</taxon>
    </lineage>
</organism>
<feature type="domain" description="EF-hand" evidence="3">
    <location>
        <begin position="56"/>
        <end position="91"/>
    </location>
</feature>
<evidence type="ECO:0000256" key="1">
    <source>
        <dbReference type="ARBA" id="ARBA00022737"/>
    </source>
</evidence>
<dbReference type="OrthoDB" id="26525at2759"/>
<dbReference type="CDD" id="cd00051">
    <property type="entry name" value="EFh"/>
    <property type="match status" value="2"/>
</dbReference>
<reference evidence="4" key="1">
    <citation type="submission" date="2019-09" db="EMBL/GenBank/DDBJ databases">
        <title>Draft genome information of white flower Hibiscus syriacus.</title>
        <authorList>
            <person name="Kim Y.-M."/>
        </authorList>
    </citation>
    <scope>NUCLEOTIDE SEQUENCE [LARGE SCALE GENOMIC DNA]</scope>
    <source>
        <strain evidence="4">YM2019G1</strain>
    </source>
</reference>
<keyword evidence="5" id="KW-1185">Reference proteome</keyword>
<evidence type="ECO:0000259" key="3">
    <source>
        <dbReference type="PROSITE" id="PS50222"/>
    </source>
</evidence>
<dbReference type="PROSITE" id="PS00018">
    <property type="entry name" value="EF_HAND_1"/>
    <property type="match status" value="3"/>
</dbReference>
<keyword evidence="2" id="KW-0106">Calcium</keyword>
<comment type="caution">
    <text evidence="4">The sequence shown here is derived from an EMBL/GenBank/DDBJ whole genome shotgun (WGS) entry which is preliminary data.</text>
</comment>
<protein>
    <submittedName>
        <fullName evidence="4">DNA replication complex GINS protein SLD5</fullName>
    </submittedName>
</protein>